<organism evidence="5 6">
    <name type="scientific">Candidatus Yanofskybacteria bacterium RIFCSPHIGHO2_01_FULL_41_53</name>
    <dbReference type="NCBI Taxonomy" id="1802663"/>
    <lineage>
        <taxon>Bacteria</taxon>
        <taxon>Candidatus Yanofskyibacteriota</taxon>
    </lineage>
</organism>
<dbReference type="PANTHER" id="PTHR43638:SF3">
    <property type="entry name" value="ALDEHYDE REDUCTASE"/>
    <property type="match status" value="1"/>
</dbReference>
<dbReference type="InterPro" id="IPR036812">
    <property type="entry name" value="NAD(P)_OxRdtase_dom_sf"/>
</dbReference>
<dbReference type="Pfam" id="PF00248">
    <property type="entry name" value="Aldo_ket_red"/>
    <property type="match status" value="1"/>
</dbReference>
<proteinExistence type="predicted"/>
<evidence type="ECO:0000313" key="6">
    <source>
        <dbReference type="Proteomes" id="UP000177117"/>
    </source>
</evidence>
<dbReference type="AlphaFoldDB" id="A0A1F8EJ15"/>
<reference evidence="5 6" key="1">
    <citation type="journal article" date="2016" name="Nat. Commun.">
        <title>Thousands of microbial genomes shed light on interconnected biogeochemical processes in an aquifer system.</title>
        <authorList>
            <person name="Anantharaman K."/>
            <person name="Brown C.T."/>
            <person name="Hug L.A."/>
            <person name="Sharon I."/>
            <person name="Castelle C.J."/>
            <person name="Probst A.J."/>
            <person name="Thomas B.C."/>
            <person name="Singh A."/>
            <person name="Wilkins M.J."/>
            <person name="Karaoz U."/>
            <person name="Brodie E.L."/>
            <person name="Williams K.H."/>
            <person name="Hubbard S.S."/>
            <person name="Banfield J.F."/>
        </authorList>
    </citation>
    <scope>NUCLEOTIDE SEQUENCE [LARGE SCALE GENOMIC DNA]</scope>
</reference>
<sequence>MIPTKKLKNGFEIPVYGLGTWQMGGRKDRNISNDDEADIVGIRSALDMGVTHIDTAESYANGYTEILVGKAMQGYDRSKIFLVSKVHQKNMGYESILRSCSQSLERLGTDYLDLYLLHRYTKDIPLKDSMLALDKLVERGIVKSIGVCNFTKEHFAEAQTYTRNKIVCNQVHYNLVFREPERKGLVEYCQNNDVFLSAWRPLGNLLENIPSILKEMCDKYDKTPSQIAINWLTSQPYVITLSKTRRSGHLEENLGALGWQMDKSDIERLRKEYPNQQDVSDDVPLG</sequence>
<evidence type="ECO:0000313" key="5">
    <source>
        <dbReference type="EMBL" id="OGN00835.1"/>
    </source>
</evidence>
<evidence type="ECO:0000256" key="2">
    <source>
        <dbReference type="PIRSR" id="PIRSR000097-2"/>
    </source>
</evidence>
<dbReference type="PIRSF" id="PIRSF000097">
    <property type="entry name" value="AKR"/>
    <property type="match status" value="1"/>
</dbReference>
<feature type="domain" description="NADP-dependent oxidoreductase" evidence="4">
    <location>
        <begin position="17"/>
        <end position="271"/>
    </location>
</feature>
<dbReference type="InterPro" id="IPR018170">
    <property type="entry name" value="Aldo/ket_reductase_CS"/>
</dbReference>
<dbReference type="Gene3D" id="3.20.20.100">
    <property type="entry name" value="NADP-dependent oxidoreductase domain"/>
    <property type="match status" value="1"/>
</dbReference>
<dbReference type="Proteomes" id="UP000177117">
    <property type="component" value="Unassembled WGS sequence"/>
</dbReference>
<dbReference type="InterPro" id="IPR020471">
    <property type="entry name" value="AKR"/>
</dbReference>
<feature type="active site" description="Proton donor" evidence="1">
    <location>
        <position position="59"/>
    </location>
</feature>
<gene>
    <name evidence="5" type="ORF">A2650_02960</name>
</gene>
<evidence type="ECO:0000259" key="4">
    <source>
        <dbReference type="Pfam" id="PF00248"/>
    </source>
</evidence>
<dbReference type="GO" id="GO:0016491">
    <property type="term" value="F:oxidoreductase activity"/>
    <property type="evidence" value="ECO:0007669"/>
    <property type="project" value="InterPro"/>
</dbReference>
<feature type="site" description="Lowers pKa of active site Tyr" evidence="3">
    <location>
        <position position="85"/>
    </location>
</feature>
<dbReference type="InterPro" id="IPR023210">
    <property type="entry name" value="NADP_OxRdtase_dom"/>
</dbReference>
<dbReference type="SUPFAM" id="SSF51430">
    <property type="entry name" value="NAD(P)-linked oxidoreductase"/>
    <property type="match status" value="1"/>
</dbReference>
<dbReference type="EMBL" id="MGJD01000014">
    <property type="protein sequence ID" value="OGN00835.1"/>
    <property type="molecule type" value="Genomic_DNA"/>
</dbReference>
<evidence type="ECO:0000256" key="1">
    <source>
        <dbReference type="PIRSR" id="PIRSR000097-1"/>
    </source>
</evidence>
<dbReference type="PANTHER" id="PTHR43638">
    <property type="entry name" value="OXIDOREDUCTASE, ALDO/KETO REDUCTASE FAMILY PROTEIN"/>
    <property type="match status" value="1"/>
</dbReference>
<protein>
    <recommendedName>
        <fullName evidence="4">NADP-dependent oxidoreductase domain-containing protein</fullName>
    </recommendedName>
</protein>
<name>A0A1F8EJ15_9BACT</name>
<accession>A0A1F8EJ15</accession>
<evidence type="ECO:0000256" key="3">
    <source>
        <dbReference type="PIRSR" id="PIRSR000097-3"/>
    </source>
</evidence>
<dbReference type="PRINTS" id="PR00069">
    <property type="entry name" value="ALDKETRDTASE"/>
</dbReference>
<dbReference type="PROSITE" id="PS00062">
    <property type="entry name" value="ALDOKETO_REDUCTASE_2"/>
    <property type="match status" value="1"/>
</dbReference>
<feature type="binding site" evidence="2">
    <location>
        <position position="118"/>
    </location>
    <ligand>
        <name>substrate</name>
    </ligand>
</feature>
<comment type="caution">
    <text evidence="5">The sequence shown here is derived from an EMBL/GenBank/DDBJ whole genome shotgun (WGS) entry which is preliminary data.</text>
</comment>
<dbReference type="CDD" id="cd19072">
    <property type="entry name" value="AKR_AKR3F1-like"/>
    <property type="match status" value="1"/>
</dbReference>